<protein>
    <submittedName>
        <fullName evidence="1">Uncharacterized protein</fullName>
    </submittedName>
</protein>
<sequence length="106" mass="12324">MKKVAYWLMKNWAAEAREDVYGEPKPDIMNLTIEDMRELSTRKVTDTSLAKLETMDNKDFSVCMKDKNFNKFVTQVVRLNPACPPNLRMGVVKFWVRMVSDGFLTV</sequence>
<dbReference type="Proteomes" id="UP000737391">
    <property type="component" value="Unassembled WGS sequence"/>
</dbReference>
<organism evidence="1 2">
    <name type="scientific">Fusarium agapanthi</name>
    <dbReference type="NCBI Taxonomy" id="1803897"/>
    <lineage>
        <taxon>Eukaryota</taxon>
        <taxon>Fungi</taxon>
        <taxon>Dikarya</taxon>
        <taxon>Ascomycota</taxon>
        <taxon>Pezizomycotina</taxon>
        <taxon>Sordariomycetes</taxon>
        <taxon>Hypocreomycetidae</taxon>
        <taxon>Hypocreales</taxon>
        <taxon>Nectriaceae</taxon>
        <taxon>Fusarium</taxon>
        <taxon>Fusarium fujikuroi species complex</taxon>
    </lineage>
</organism>
<comment type="caution">
    <text evidence="1">The sequence shown here is derived from an EMBL/GenBank/DDBJ whole genome shotgun (WGS) entry which is preliminary data.</text>
</comment>
<gene>
    <name evidence="1" type="ORF">FAGAP_10088</name>
</gene>
<dbReference type="OrthoDB" id="5030877at2759"/>
<reference evidence="1" key="1">
    <citation type="submission" date="2020-01" db="EMBL/GenBank/DDBJ databases">
        <title>Identification and distribution of gene clusters putatively required for synthesis of sphingolipid metabolism inhibitors in phylogenetically diverse species of the filamentous fungus Fusarium.</title>
        <authorList>
            <person name="Kim H.-S."/>
            <person name="Busman M."/>
            <person name="Brown D.W."/>
            <person name="Divon H."/>
            <person name="Uhlig S."/>
            <person name="Proctor R.H."/>
        </authorList>
    </citation>
    <scope>NUCLEOTIDE SEQUENCE</scope>
    <source>
        <strain evidence="1">NRRL 31653</strain>
    </source>
</reference>
<dbReference type="AlphaFoldDB" id="A0A9P5E434"/>
<accession>A0A9P5E434</accession>
<evidence type="ECO:0000313" key="1">
    <source>
        <dbReference type="EMBL" id="KAF4493791.1"/>
    </source>
</evidence>
<evidence type="ECO:0000313" key="2">
    <source>
        <dbReference type="Proteomes" id="UP000737391"/>
    </source>
</evidence>
<name>A0A9P5E434_9HYPO</name>
<proteinExistence type="predicted"/>
<dbReference type="EMBL" id="LUFC02000847">
    <property type="protein sequence ID" value="KAF4493791.1"/>
    <property type="molecule type" value="Genomic_DNA"/>
</dbReference>
<keyword evidence="2" id="KW-1185">Reference proteome</keyword>